<dbReference type="Proteomes" id="UP000035287">
    <property type="component" value="Chromosome"/>
</dbReference>
<feature type="domain" description="Helix-turn-helix" evidence="1">
    <location>
        <begin position="14"/>
        <end position="60"/>
    </location>
</feature>
<dbReference type="InterPro" id="IPR041657">
    <property type="entry name" value="HTH_17"/>
</dbReference>
<dbReference type="NCBIfam" id="TIGR01764">
    <property type="entry name" value="excise"/>
    <property type="match status" value="1"/>
</dbReference>
<accession>A0A0G3XMX8</accession>
<dbReference type="STRING" id="1348774.AB433_15095"/>
<dbReference type="GO" id="GO:0003677">
    <property type="term" value="F:DNA binding"/>
    <property type="evidence" value="ECO:0007669"/>
    <property type="project" value="InterPro"/>
</dbReference>
<organism evidence="2 3">
    <name type="scientific">Croceicoccus naphthovorans</name>
    <dbReference type="NCBI Taxonomy" id="1348774"/>
    <lineage>
        <taxon>Bacteria</taxon>
        <taxon>Pseudomonadati</taxon>
        <taxon>Pseudomonadota</taxon>
        <taxon>Alphaproteobacteria</taxon>
        <taxon>Sphingomonadales</taxon>
        <taxon>Erythrobacteraceae</taxon>
        <taxon>Croceicoccus</taxon>
    </lineage>
</organism>
<reference evidence="2 3" key="1">
    <citation type="submission" date="2015-06" db="EMBL/GenBank/DDBJ databases">
        <authorList>
            <person name="Zeng Y."/>
            <person name="Huang Y."/>
        </authorList>
    </citation>
    <scope>NUCLEOTIDE SEQUENCE [LARGE SCALE GENOMIC DNA]</scope>
    <source>
        <strain evidence="2 3">PQ-2</strain>
    </source>
</reference>
<evidence type="ECO:0000259" key="1">
    <source>
        <dbReference type="Pfam" id="PF12728"/>
    </source>
</evidence>
<dbReference type="PATRIC" id="fig|1348774.3.peg.3177"/>
<dbReference type="KEGG" id="cna:AB433_15095"/>
<dbReference type="InterPro" id="IPR038148">
    <property type="entry name" value="Tn1545/Tn916_Xis"/>
</dbReference>
<sequence length="64" mass="7069">MNKELNVEPLAYAVKDAARTLGIGTTKFYELMNDGTIPSFKIGKRTLIRHADLVAFIDDQSKAA</sequence>
<dbReference type="InterPro" id="IPR010093">
    <property type="entry name" value="SinI_DNA-bd"/>
</dbReference>
<gene>
    <name evidence="2" type="ORF">AB433_15095</name>
</gene>
<dbReference type="Gene3D" id="3.90.105.50">
    <property type="match status" value="1"/>
</dbReference>
<dbReference type="AlphaFoldDB" id="A0A0G3XMX8"/>
<evidence type="ECO:0000313" key="3">
    <source>
        <dbReference type="Proteomes" id="UP000035287"/>
    </source>
</evidence>
<dbReference type="EMBL" id="CP011770">
    <property type="protein sequence ID" value="AKM11893.1"/>
    <property type="molecule type" value="Genomic_DNA"/>
</dbReference>
<dbReference type="Pfam" id="PF12728">
    <property type="entry name" value="HTH_17"/>
    <property type="match status" value="1"/>
</dbReference>
<name>A0A0G3XMX8_9SPHN</name>
<evidence type="ECO:0000313" key="2">
    <source>
        <dbReference type="EMBL" id="AKM11893.1"/>
    </source>
</evidence>
<proteinExistence type="predicted"/>
<keyword evidence="3" id="KW-1185">Reference proteome</keyword>
<protein>
    <recommendedName>
        <fullName evidence="1">Helix-turn-helix domain-containing protein</fullName>
    </recommendedName>
</protein>